<organism evidence="2 3">
    <name type="scientific">Ditylenchus dipsaci</name>
    <dbReference type="NCBI Taxonomy" id="166011"/>
    <lineage>
        <taxon>Eukaryota</taxon>
        <taxon>Metazoa</taxon>
        <taxon>Ecdysozoa</taxon>
        <taxon>Nematoda</taxon>
        <taxon>Chromadorea</taxon>
        <taxon>Rhabditida</taxon>
        <taxon>Tylenchina</taxon>
        <taxon>Tylenchomorpha</taxon>
        <taxon>Sphaerularioidea</taxon>
        <taxon>Anguinidae</taxon>
        <taxon>Anguininae</taxon>
        <taxon>Ditylenchus</taxon>
    </lineage>
</organism>
<dbReference type="WBParaSite" id="jg24367">
    <property type="protein sequence ID" value="jg24367"/>
    <property type="gene ID" value="jg24367"/>
</dbReference>
<evidence type="ECO:0000313" key="3">
    <source>
        <dbReference type="WBParaSite" id="jg24367"/>
    </source>
</evidence>
<protein>
    <submittedName>
        <fullName evidence="3">Uncharacterized protein</fullName>
    </submittedName>
</protein>
<name>A0A915DYS6_9BILA</name>
<sequence length="212" mass="23349">METHWYHLLSPPLRVARKGRLHIAKWLRNMAVEESSQVEGGVLDAKISSQEYGWNRVNTRREANVSQPLKSQAKNSLLASKSVVKQSEPGKSFGSDSGYASTVDEHRLSHEVIEKKKTAVTNTTPCLKPTANNNDCTFFPLQQQQTTNQPSLENKTIAQYRQNTASKSGSKCINPSSNLLSPVLEAGTPNQKITTKTKLATTVTQPTTKSAN</sequence>
<evidence type="ECO:0000256" key="1">
    <source>
        <dbReference type="SAM" id="MobiDB-lite"/>
    </source>
</evidence>
<keyword evidence="2" id="KW-1185">Reference proteome</keyword>
<feature type="compositionally biased region" description="Polar residues" evidence="1">
    <location>
        <begin position="64"/>
        <end position="85"/>
    </location>
</feature>
<proteinExistence type="predicted"/>
<dbReference type="Proteomes" id="UP000887574">
    <property type="component" value="Unplaced"/>
</dbReference>
<evidence type="ECO:0000313" key="2">
    <source>
        <dbReference type="Proteomes" id="UP000887574"/>
    </source>
</evidence>
<feature type="region of interest" description="Disordered" evidence="1">
    <location>
        <begin position="63"/>
        <end position="100"/>
    </location>
</feature>
<reference evidence="3" key="1">
    <citation type="submission" date="2022-11" db="UniProtKB">
        <authorList>
            <consortium name="WormBaseParasite"/>
        </authorList>
    </citation>
    <scope>IDENTIFICATION</scope>
</reference>
<accession>A0A915DYS6</accession>
<dbReference type="AlphaFoldDB" id="A0A915DYS6"/>